<reference evidence="1" key="1">
    <citation type="submission" date="2020-05" db="EMBL/GenBank/DDBJ databases">
        <title>Phylogenomic resolution of chytrid fungi.</title>
        <authorList>
            <person name="Stajich J.E."/>
            <person name="Amses K."/>
            <person name="Simmons R."/>
            <person name="Seto K."/>
            <person name="Myers J."/>
            <person name="Bonds A."/>
            <person name="Quandt C.A."/>
            <person name="Barry K."/>
            <person name="Liu P."/>
            <person name="Grigoriev I."/>
            <person name="Longcore J.E."/>
            <person name="James T.Y."/>
        </authorList>
    </citation>
    <scope>NUCLEOTIDE SEQUENCE</scope>
    <source>
        <strain evidence="1">JEL0513</strain>
    </source>
</reference>
<accession>A0AAD5SNT7</accession>
<sequence>MKQSDESFIISGKAFIICSPALSGRYGVGPRGIQLPDPLPIFPPSNPFPPTSDDFWQSERDRLWKELSSAFRATWTWPNTGEPRMKDNFVSSPILKNSILGQRVPVTPPPATFKCTRLDVILEESSNTNNDLRAIHMAAYDNFCVLVFRVLKVEHQFIGNDGIPGRNLYTVARDGNWGVENLNP</sequence>
<gene>
    <name evidence="1" type="ORF">HK100_007949</name>
</gene>
<dbReference type="PANTHER" id="PTHR28243:SF1">
    <property type="entry name" value="PYRIDOXAMINE 5'-PHOSPHATE OXIDASE ALR4036 FAMILY FMN-BINDING DOMAIN-CONTAINING PROTEIN"/>
    <property type="match status" value="1"/>
</dbReference>
<organism evidence="1 2">
    <name type="scientific">Physocladia obscura</name>
    <dbReference type="NCBI Taxonomy" id="109957"/>
    <lineage>
        <taxon>Eukaryota</taxon>
        <taxon>Fungi</taxon>
        <taxon>Fungi incertae sedis</taxon>
        <taxon>Chytridiomycota</taxon>
        <taxon>Chytridiomycota incertae sedis</taxon>
        <taxon>Chytridiomycetes</taxon>
        <taxon>Chytridiales</taxon>
        <taxon>Chytriomycetaceae</taxon>
        <taxon>Physocladia</taxon>
    </lineage>
</organism>
<dbReference type="Gene3D" id="2.30.110.10">
    <property type="entry name" value="Electron Transport, Fmn-binding Protein, Chain A"/>
    <property type="match status" value="1"/>
</dbReference>
<dbReference type="AlphaFoldDB" id="A0AAD5SNT7"/>
<proteinExistence type="predicted"/>
<keyword evidence="2" id="KW-1185">Reference proteome</keyword>
<dbReference type="PANTHER" id="PTHR28243">
    <property type="entry name" value="AGL049CP"/>
    <property type="match status" value="1"/>
</dbReference>
<name>A0AAD5SNT7_9FUNG</name>
<dbReference type="EMBL" id="JADGJH010003796">
    <property type="protein sequence ID" value="KAJ3088748.1"/>
    <property type="molecule type" value="Genomic_DNA"/>
</dbReference>
<dbReference type="Proteomes" id="UP001211907">
    <property type="component" value="Unassembled WGS sequence"/>
</dbReference>
<evidence type="ECO:0000313" key="1">
    <source>
        <dbReference type="EMBL" id="KAJ3088748.1"/>
    </source>
</evidence>
<protein>
    <submittedName>
        <fullName evidence="1">Uncharacterized protein</fullName>
    </submittedName>
</protein>
<comment type="caution">
    <text evidence="1">The sequence shown here is derived from an EMBL/GenBank/DDBJ whole genome shotgun (WGS) entry which is preliminary data.</text>
</comment>
<dbReference type="InterPro" id="IPR012349">
    <property type="entry name" value="Split_barrel_FMN-bd"/>
</dbReference>
<evidence type="ECO:0000313" key="2">
    <source>
        <dbReference type="Proteomes" id="UP001211907"/>
    </source>
</evidence>